<name>A0ABP7MV27_9MICO</name>
<evidence type="ECO:0000259" key="4">
    <source>
        <dbReference type="Pfam" id="PF00534"/>
    </source>
</evidence>
<feature type="domain" description="Glycosyl transferase family 1" evidence="4">
    <location>
        <begin position="205"/>
        <end position="346"/>
    </location>
</feature>
<keyword evidence="2" id="KW-0328">Glycosyltransferase</keyword>
<dbReference type="RefSeq" id="WP_344818076.1">
    <property type="nucleotide sequence ID" value="NZ_BAABCP010000001.1"/>
</dbReference>
<evidence type="ECO:0000313" key="6">
    <source>
        <dbReference type="EMBL" id="GAA3930644.1"/>
    </source>
</evidence>
<dbReference type="PANTHER" id="PTHR45947">
    <property type="entry name" value="SULFOQUINOVOSYL TRANSFERASE SQD2"/>
    <property type="match status" value="1"/>
</dbReference>
<evidence type="ECO:0000256" key="2">
    <source>
        <dbReference type="ARBA" id="ARBA00022676"/>
    </source>
</evidence>
<dbReference type="InterPro" id="IPR028098">
    <property type="entry name" value="Glyco_trans_4-like_N"/>
</dbReference>
<keyword evidence="7" id="KW-1185">Reference proteome</keyword>
<dbReference type="InterPro" id="IPR001296">
    <property type="entry name" value="Glyco_trans_1"/>
</dbReference>
<evidence type="ECO:0000256" key="1">
    <source>
        <dbReference type="ARBA" id="ARBA00021292"/>
    </source>
</evidence>
<dbReference type="Gene3D" id="3.40.50.2000">
    <property type="entry name" value="Glycogen Phosphorylase B"/>
    <property type="match status" value="2"/>
</dbReference>
<organism evidence="6 7">
    <name type="scientific">Microbacterium soli</name>
    <dbReference type="NCBI Taxonomy" id="446075"/>
    <lineage>
        <taxon>Bacteria</taxon>
        <taxon>Bacillati</taxon>
        <taxon>Actinomycetota</taxon>
        <taxon>Actinomycetes</taxon>
        <taxon>Micrococcales</taxon>
        <taxon>Microbacteriaceae</taxon>
        <taxon>Microbacterium</taxon>
    </lineage>
</organism>
<proteinExistence type="predicted"/>
<dbReference type="Proteomes" id="UP001501591">
    <property type="component" value="Unassembled WGS sequence"/>
</dbReference>
<dbReference type="SUPFAM" id="SSF53756">
    <property type="entry name" value="UDP-Glycosyltransferase/glycogen phosphorylase"/>
    <property type="match status" value="1"/>
</dbReference>
<dbReference type="Pfam" id="PF13439">
    <property type="entry name" value="Glyco_transf_4"/>
    <property type="match status" value="1"/>
</dbReference>
<dbReference type="PANTHER" id="PTHR45947:SF3">
    <property type="entry name" value="SULFOQUINOVOSYL TRANSFERASE SQD2"/>
    <property type="match status" value="1"/>
</dbReference>
<keyword evidence="3" id="KW-0808">Transferase</keyword>
<evidence type="ECO:0000256" key="3">
    <source>
        <dbReference type="ARBA" id="ARBA00022679"/>
    </source>
</evidence>
<reference evidence="7" key="1">
    <citation type="journal article" date="2019" name="Int. J. Syst. Evol. Microbiol.">
        <title>The Global Catalogue of Microorganisms (GCM) 10K type strain sequencing project: providing services to taxonomists for standard genome sequencing and annotation.</title>
        <authorList>
            <consortium name="The Broad Institute Genomics Platform"/>
            <consortium name="The Broad Institute Genome Sequencing Center for Infectious Disease"/>
            <person name="Wu L."/>
            <person name="Ma J."/>
        </authorList>
    </citation>
    <scope>NUCLEOTIDE SEQUENCE [LARGE SCALE GENOMIC DNA]</scope>
    <source>
        <strain evidence="7">JCM 17024</strain>
    </source>
</reference>
<dbReference type="EMBL" id="BAABCP010000001">
    <property type="protein sequence ID" value="GAA3930644.1"/>
    <property type="molecule type" value="Genomic_DNA"/>
</dbReference>
<dbReference type="Pfam" id="PF00534">
    <property type="entry name" value="Glycos_transf_1"/>
    <property type="match status" value="1"/>
</dbReference>
<accession>A0ABP7MV27</accession>
<dbReference type="InterPro" id="IPR050194">
    <property type="entry name" value="Glycosyltransferase_grp1"/>
</dbReference>
<evidence type="ECO:0000259" key="5">
    <source>
        <dbReference type="Pfam" id="PF13439"/>
    </source>
</evidence>
<gene>
    <name evidence="6" type="ORF">GCM10022383_06590</name>
</gene>
<comment type="caution">
    <text evidence="6">The sequence shown here is derived from an EMBL/GenBank/DDBJ whole genome shotgun (WGS) entry which is preliminary data.</text>
</comment>
<sequence length="366" mass="40524">MTGLLVHEWIESSGGAENVLEAMARVFPDADIQCLWNDAPHRFAQRRVRETWLARTPLRRHKALALPFTVGAWRRLSVPCDYDWMLVSSHLFAHHATLAGRDVPKYVYAHTPARYIWNPELDERGNSVAVKAVAPMFRRIDRRRAQEATAIAANSAFVRDRIAQAWERDAVVIHPPVVVERILSQNDWRTQVTDAEALRLLERLPSPFILGASRFIPYKRLDRVIEAGERADLPVVIAGRGPEEEHLRAVAESARVPVHVVASPSDALLYALMQQAAVFVFPPVEDFGIIPVEAQATGTPVVTGPVGGQVETFVDGVSGIAAASTDAADLADAVQRAVALPAFDARKLVSPYAETAFTKRIKDFIR</sequence>
<protein>
    <recommendedName>
        <fullName evidence="1">D-inositol 3-phosphate glycosyltransferase</fullName>
    </recommendedName>
</protein>
<evidence type="ECO:0000313" key="7">
    <source>
        <dbReference type="Proteomes" id="UP001501591"/>
    </source>
</evidence>
<feature type="domain" description="Glycosyltransferase subfamily 4-like N-terminal" evidence="5">
    <location>
        <begin position="14"/>
        <end position="181"/>
    </location>
</feature>